<dbReference type="EMBL" id="ML769648">
    <property type="protein sequence ID" value="KAE9390724.1"/>
    <property type="molecule type" value="Genomic_DNA"/>
</dbReference>
<dbReference type="GO" id="GO:1990234">
    <property type="term" value="C:transferase complex"/>
    <property type="evidence" value="ECO:0007669"/>
    <property type="project" value="UniProtKB-ARBA"/>
</dbReference>
<dbReference type="SMART" id="SM00320">
    <property type="entry name" value="WD40"/>
    <property type="match status" value="1"/>
</dbReference>
<evidence type="ECO:0000313" key="5">
    <source>
        <dbReference type="Proteomes" id="UP000799118"/>
    </source>
</evidence>
<keyword evidence="1 3" id="KW-0853">WD repeat</keyword>
<protein>
    <submittedName>
        <fullName evidence="4">Uncharacterized protein</fullName>
    </submittedName>
</protein>
<keyword evidence="2" id="KW-0677">Repeat</keyword>
<dbReference type="InterPro" id="IPR001680">
    <property type="entry name" value="WD40_rpt"/>
</dbReference>
<dbReference type="InterPro" id="IPR036322">
    <property type="entry name" value="WD40_repeat_dom_sf"/>
</dbReference>
<dbReference type="Gene3D" id="2.130.10.10">
    <property type="entry name" value="YVTN repeat-like/Quinoprotein amine dehydrogenase"/>
    <property type="match status" value="1"/>
</dbReference>
<accession>A0A6A4H003</accession>
<evidence type="ECO:0000256" key="2">
    <source>
        <dbReference type="ARBA" id="ARBA00022737"/>
    </source>
</evidence>
<dbReference type="AlphaFoldDB" id="A0A6A4H003"/>
<feature type="repeat" description="WD" evidence="3">
    <location>
        <begin position="24"/>
        <end position="56"/>
    </location>
</feature>
<dbReference type="Proteomes" id="UP000799118">
    <property type="component" value="Unassembled WGS sequence"/>
</dbReference>
<dbReference type="PANTHER" id="PTHR22847:SF637">
    <property type="entry name" value="WD REPEAT DOMAIN 5B"/>
    <property type="match status" value="1"/>
</dbReference>
<keyword evidence="5" id="KW-1185">Reference proteome</keyword>
<feature type="non-terminal residue" evidence="4">
    <location>
        <position position="1"/>
    </location>
</feature>
<organism evidence="4 5">
    <name type="scientific">Gymnopus androsaceus JB14</name>
    <dbReference type="NCBI Taxonomy" id="1447944"/>
    <lineage>
        <taxon>Eukaryota</taxon>
        <taxon>Fungi</taxon>
        <taxon>Dikarya</taxon>
        <taxon>Basidiomycota</taxon>
        <taxon>Agaricomycotina</taxon>
        <taxon>Agaricomycetes</taxon>
        <taxon>Agaricomycetidae</taxon>
        <taxon>Agaricales</taxon>
        <taxon>Marasmiineae</taxon>
        <taxon>Omphalotaceae</taxon>
        <taxon>Gymnopus</taxon>
    </lineage>
</organism>
<dbReference type="PROSITE" id="PS50082">
    <property type="entry name" value="WD_REPEATS_2"/>
    <property type="match status" value="2"/>
</dbReference>
<evidence type="ECO:0000256" key="1">
    <source>
        <dbReference type="ARBA" id="ARBA00022574"/>
    </source>
</evidence>
<feature type="repeat" description="WD" evidence="3">
    <location>
        <begin position="1"/>
        <end position="22"/>
    </location>
</feature>
<dbReference type="PANTHER" id="PTHR22847">
    <property type="entry name" value="WD40 REPEAT PROTEIN"/>
    <property type="match status" value="1"/>
</dbReference>
<name>A0A6A4H003_9AGAR</name>
<feature type="non-terminal residue" evidence="4">
    <location>
        <position position="132"/>
    </location>
</feature>
<evidence type="ECO:0000256" key="3">
    <source>
        <dbReference type="PROSITE-ProRule" id="PRU00221"/>
    </source>
</evidence>
<dbReference type="InterPro" id="IPR015943">
    <property type="entry name" value="WD40/YVTN_repeat-like_dom_sf"/>
</dbReference>
<reference evidence="4" key="1">
    <citation type="journal article" date="2019" name="Environ. Microbiol.">
        <title>Fungal ecological strategies reflected in gene transcription - a case study of two litter decomposers.</title>
        <authorList>
            <person name="Barbi F."/>
            <person name="Kohler A."/>
            <person name="Barry K."/>
            <person name="Baskaran P."/>
            <person name="Daum C."/>
            <person name="Fauchery L."/>
            <person name="Ihrmark K."/>
            <person name="Kuo A."/>
            <person name="LaButti K."/>
            <person name="Lipzen A."/>
            <person name="Morin E."/>
            <person name="Grigoriev I.V."/>
            <person name="Henrissat B."/>
            <person name="Lindahl B."/>
            <person name="Martin F."/>
        </authorList>
    </citation>
    <scope>NUCLEOTIDE SEQUENCE</scope>
    <source>
        <strain evidence="4">JB14</strain>
    </source>
</reference>
<proteinExistence type="predicted"/>
<dbReference type="SUPFAM" id="SSF50978">
    <property type="entry name" value="WD40 repeat-like"/>
    <property type="match status" value="1"/>
</dbReference>
<gene>
    <name evidence="4" type="ORF">BT96DRAFT_750505</name>
</gene>
<sequence length="132" mass="14698">VSASDDSTVYVWNAETGMIIGEPLQGYTASVNSVVFSSDGKRIVAGSDDQRVHIWKNETLTDSDMLKNTFSLSFFHLNSDGWICGTDSSLLLWIPPEYRSGLMLPHMQILISRCSPISLDLSNFVHGKDWVK</sequence>
<dbReference type="Pfam" id="PF00400">
    <property type="entry name" value="WD40"/>
    <property type="match status" value="1"/>
</dbReference>
<evidence type="ECO:0000313" key="4">
    <source>
        <dbReference type="EMBL" id="KAE9390724.1"/>
    </source>
</evidence>
<dbReference type="OrthoDB" id="6262491at2759"/>
<dbReference type="PROSITE" id="PS50294">
    <property type="entry name" value="WD_REPEATS_REGION"/>
    <property type="match status" value="1"/>
</dbReference>